<sequence>MCEIIRRGILSAGLGFAVLLLTLLLPVQGAAQSFDRKNPGDSYGVFIGAGPEKLSAMMKYETVVLDAQFFSPEDMKQLHQAGCRVFSYINVGSIENFRPYYQKYRDITIGAYENWDEEKWVDVSHKRWQKFILQELAPAIRSKDVDGLFVDNTDVYYFRHNRKIYDGLVKILRGLKRQNIEVCINGGDSFVSAYLKRGGSFHEIADAVNQESVFGKIRWDEPEGPDRFGKNTPEERKYFQDYIERVAKDGGEIYLIEYTEDPALIRKIRGYCRKHGFVCYITADLELK</sequence>
<reference evidence="2 3" key="1">
    <citation type="submission" date="2010-08" db="EMBL/GenBank/DDBJ databases">
        <authorList>
            <consortium name="US DOE Joint Genome Institute (JGI-PGF)"/>
            <person name="Lucas S."/>
            <person name="Copeland A."/>
            <person name="Lapidus A."/>
            <person name="Cheng J.-F."/>
            <person name="Bruce D."/>
            <person name="Goodwin L."/>
            <person name="Pitluck S."/>
            <person name="Land M.L."/>
            <person name="Hauser L."/>
            <person name="Chang Y.-J."/>
            <person name="Anderson I.J."/>
            <person name="Johnson E."/>
            <person name="Mulhopadhyay B."/>
            <person name="Kyrpides N."/>
            <person name="Woyke T.J."/>
        </authorList>
    </citation>
    <scope>NUCLEOTIDE SEQUENCE [LARGE SCALE GENOMIC DNA]</scope>
    <source>
        <strain evidence="2 3">6</strain>
    </source>
</reference>
<proteinExistence type="predicted"/>
<dbReference type="InterPro" id="IPR017853">
    <property type="entry name" value="GH"/>
</dbReference>
<reference evidence="2 3" key="2">
    <citation type="submission" date="2012-02" db="EMBL/GenBank/DDBJ databases">
        <title>Improved High-Quality Draft sequence of Eubacterium cellulosolvens 6.</title>
        <authorList>
            <consortium name="US DOE Joint Genome Institute"/>
            <person name="Lucas S."/>
            <person name="Han J."/>
            <person name="Lapidus A."/>
            <person name="Cheng J.-F."/>
            <person name="Goodwin L."/>
            <person name="Pitluck S."/>
            <person name="Peters L."/>
            <person name="Mikhailova N."/>
            <person name="Gu W."/>
            <person name="Detter J.C."/>
            <person name="Han C."/>
            <person name="Tapia R."/>
            <person name="Land M."/>
            <person name="Hauser L."/>
            <person name="Kyrpides N."/>
            <person name="Ivanova N."/>
            <person name="Pagani I."/>
            <person name="Johnson E."/>
            <person name="Mukhopadhyay B."/>
            <person name="Anderson I."/>
            <person name="Woyke T."/>
        </authorList>
    </citation>
    <scope>NUCLEOTIDE SEQUENCE [LARGE SCALE GENOMIC DNA]</scope>
    <source>
        <strain evidence="2 3">6</strain>
    </source>
</reference>
<dbReference type="Pfam" id="PF03537">
    <property type="entry name" value="Glyco_hydro_114"/>
    <property type="match status" value="1"/>
</dbReference>
<dbReference type="SUPFAM" id="SSF51445">
    <property type="entry name" value="(Trans)glycosidases"/>
    <property type="match status" value="1"/>
</dbReference>
<organism evidence="2 3">
    <name type="scientific">Eubacterium cellulosolvens (strain ATCC 43171 / JCM 9499 / 6)</name>
    <name type="common">Cillobacterium cellulosolvens</name>
    <dbReference type="NCBI Taxonomy" id="633697"/>
    <lineage>
        <taxon>Bacteria</taxon>
        <taxon>Bacillati</taxon>
        <taxon>Bacillota</taxon>
        <taxon>Clostridia</taxon>
        <taxon>Eubacteriales</taxon>
        <taxon>Eubacteriaceae</taxon>
        <taxon>Eubacterium</taxon>
    </lineage>
</organism>
<evidence type="ECO:0000313" key="3">
    <source>
        <dbReference type="Proteomes" id="UP000005753"/>
    </source>
</evidence>
<dbReference type="EMBL" id="CM001487">
    <property type="protein sequence ID" value="EIM58366.1"/>
    <property type="molecule type" value="Genomic_DNA"/>
</dbReference>
<accession>I5AX43</accession>
<protein>
    <recommendedName>
        <fullName evidence="1">Glycoside-hydrolase family GH114 TIM-barrel domain-containing protein</fullName>
    </recommendedName>
</protein>
<feature type="domain" description="Glycoside-hydrolase family GH114 TIM-barrel" evidence="1">
    <location>
        <begin position="63"/>
        <end position="287"/>
    </location>
</feature>
<dbReference type="eggNOG" id="COG3868">
    <property type="taxonomic scope" value="Bacteria"/>
</dbReference>
<dbReference type="AlphaFoldDB" id="I5AX43"/>
<gene>
    <name evidence="2" type="ORF">EubceDRAFT1_2656</name>
</gene>
<dbReference type="Proteomes" id="UP000005753">
    <property type="component" value="Chromosome"/>
</dbReference>
<dbReference type="InterPro" id="IPR004352">
    <property type="entry name" value="GH114_TIM-barrel"/>
</dbReference>
<keyword evidence="3" id="KW-1185">Reference proteome</keyword>
<name>I5AX43_EUBC6</name>
<dbReference type="Gene3D" id="3.20.20.70">
    <property type="entry name" value="Aldolase class I"/>
    <property type="match status" value="1"/>
</dbReference>
<dbReference type="PANTHER" id="PTHR35882">
    <property type="entry name" value="PELA"/>
    <property type="match status" value="1"/>
</dbReference>
<dbReference type="PANTHER" id="PTHR35882:SF2">
    <property type="entry name" value="PELA"/>
    <property type="match status" value="1"/>
</dbReference>
<dbReference type="STRING" id="633697.EubceDRAFT1_2656"/>
<dbReference type="OrthoDB" id="10730at2"/>
<dbReference type="InterPro" id="IPR013785">
    <property type="entry name" value="Aldolase_TIM"/>
</dbReference>
<dbReference type="HOGENOM" id="CLU_094223_0_0_9"/>
<evidence type="ECO:0000313" key="2">
    <source>
        <dbReference type="EMBL" id="EIM58366.1"/>
    </source>
</evidence>
<evidence type="ECO:0000259" key="1">
    <source>
        <dbReference type="Pfam" id="PF03537"/>
    </source>
</evidence>